<evidence type="ECO:0000256" key="2">
    <source>
        <dbReference type="ARBA" id="ARBA00022692"/>
    </source>
</evidence>
<accession>A0A9Q0YJ50</accession>
<comment type="caution">
    <text evidence="6">The sequence shown here is derived from an EMBL/GenBank/DDBJ whole genome shotgun (WGS) entry which is preliminary data.</text>
</comment>
<sequence length="480" mass="54927">MSLTSGLPPRRRLILGFCLLLVVVIIWVVSGELTMVIFNDFAPAKDRPFFATYFETSLFMLYLVGFIFWRPWRRQCLDCFNKPKSLPFSLSESSDDEDAPDIPPTEPLLSDPLYVPVKFEESDKEDFMETELHDSQGHVRFSNLMEVRHLADCQADEAMLARMSYQATQAAKEAIIESYKLTVSDVAKISFMFCMVWFVANFSYHKAMTDENPVMVTTAISTSSLFTLLLGGIFPSTSGDKFTLTKLVSVLACIAGVFLVVFSKDPELGDFQLSIIWGMSSSIFYAIYLVMLRRKVDNEDKLDIPMFFGFVGLFNFILIWPGIFVLHYSSYETFEFPSWKVWVYLVMNGLFGTVLSEVLWLWGCFLTSSLIGTLSLSLTIPLTVLVEIFYSDNAAYNLLFFLGSAPVVISFVIVIFLHCYDDWDPVWVGFSLLLRLLRHLTCWLWQGKWKRKTPEDPEQTERLIGMHTLSDSREGEQDCC</sequence>
<keyword evidence="3 5" id="KW-1133">Transmembrane helix</keyword>
<evidence type="ECO:0000256" key="4">
    <source>
        <dbReference type="ARBA" id="ARBA00023136"/>
    </source>
</evidence>
<feature type="transmembrane region" description="Helical" evidence="5">
    <location>
        <begin position="275"/>
        <end position="292"/>
    </location>
</feature>
<evidence type="ECO:0000256" key="5">
    <source>
        <dbReference type="SAM" id="Phobius"/>
    </source>
</evidence>
<evidence type="ECO:0000313" key="6">
    <source>
        <dbReference type="EMBL" id="KAJ8019711.1"/>
    </source>
</evidence>
<reference evidence="6" key="1">
    <citation type="submission" date="2021-10" db="EMBL/GenBank/DDBJ databases">
        <title>Tropical sea cucumber genome reveals ecological adaptation and Cuvierian tubules defense mechanism.</title>
        <authorList>
            <person name="Chen T."/>
        </authorList>
    </citation>
    <scope>NUCLEOTIDE SEQUENCE</scope>
    <source>
        <strain evidence="6">Nanhai2018</strain>
        <tissue evidence="6">Muscle</tissue>
    </source>
</reference>
<feature type="transmembrane region" description="Helical" evidence="5">
    <location>
        <begin position="359"/>
        <end position="386"/>
    </location>
</feature>
<name>A0A9Q0YJ50_HOLLE</name>
<evidence type="ECO:0000256" key="3">
    <source>
        <dbReference type="ARBA" id="ARBA00022989"/>
    </source>
</evidence>
<keyword evidence="4 5" id="KW-0472">Membrane</keyword>
<dbReference type="OrthoDB" id="10041630at2759"/>
<gene>
    <name evidence="6" type="ORF">HOLleu_41399</name>
</gene>
<comment type="subcellular location">
    <subcellularLocation>
        <location evidence="1">Membrane</location>
        <topology evidence="1">Multi-pass membrane protein</topology>
    </subcellularLocation>
</comment>
<dbReference type="Proteomes" id="UP001152320">
    <property type="component" value="Chromosome 23"/>
</dbReference>
<dbReference type="PANTHER" id="PTHR23051">
    <property type="entry name" value="SOLUTE CARRIER FAMILY 35, MEMBER F5"/>
    <property type="match status" value="1"/>
</dbReference>
<proteinExistence type="predicted"/>
<feature type="transmembrane region" description="Helical" evidence="5">
    <location>
        <begin position="304"/>
        <end position="328"/>
    </location>
</feature>
<protein>
    <submittedName>
        <fullName evidence="6">Solute carrier family 35 member F5</fullName>
    </submittedName>
</protein>
<keyword evidence="7" id="KW-1185">Reference proteome</keyword>
<organism evidence="6 7">
    <name type="scientific">Holothuria leucospilota</name>
    <name type="common">Black long sea cucumber</name>
    <name type="synonym">Mertensiothuria leucospilota</name>
    <dbReference type="NCBI Taxonomy" id="206669"/>
    <lineage>
        <taxon>Eukaryota</taxon>
        <taxon>Metazoa</taxon>
        <taxon>Echinodermata</taxon>
        <taxon>Eleutherozoa</taxon>
        <taxon>Echinozoa</taxon>
        <taxon>Holothuroidea</taxon>
        <taxon>Aspidochirotacea</taxon>
        <taxon>Aspidochirotida</taxon>
        <taxon>Holothuriidae</taxon>
        <taxon>Holothuria</taxon>
    </lineage>
</organism>
<dbReference type="PANTHER" id="PTHR23051:SF0">
    <property type="entry name" value="SOLUTE CARRIER FAMILY 35 MEMBER F5"/>
    <property type="match status" value="1"/>
</dbReference>
<feature type="transmembrane region" description="Helical" evidence="5">
    <location>
        <begin position="50"/>
        <end position="69"/>
    </location>
</feature>
<feature type="transmembrane region" description="Helical" evidence="5">
    <location>
        <begin position="186"/>
        <end position="204"/>
    </location>
</feature>
<evidence type="ECO:0000313" key="7">
    <source>
        <dbReference type="Proteomes" id="UP001152320"/>
    </source>
</evidence>
<feature type="transmembrane region" description="Helical" evidence="5">
    <location>
        <begin position="12"/>
        <end position="30"/>
    </location>
</feature>
<feature type="transmembrane region" description="Helical" evidence="5">
    <location>
        <begin position="398"/>
        <end position="420"/>
    </location>
</feature>
<dbReference type="EMBL" id="JAIZAY010000023">
    <property type="protein sequence ID" value="KAJ8019711.1"/>
    <property type="molecule type" value="Genomic_DNA"/>
</dbReference>
<dbReference type="AlphaFoldDB" id="A0A9Q0YJ50"/>
<feature type="transmembrane region" description="Helical" evidence="5">
    <location>
        <begin position="216"/>
        <end position="235"/>
    </location>
</feature>
<feature type="transmembrane region" description="Helical" evidence="5">
    <location>
        <begin position="247"/>
        <end position="263"/>
    </location>
</feature>
<dbReference type="GO" id="GO:0016020">
    <property type="term" value="C:membrane"/>
    <property type="evidence" value="ECO:0007669"/>
    <property type="project" value="UniProtKB-SubCell"/>
</dbReference>
<keyword evidence="2 5" id="KW-0812">Transmembrane</keyword>
<evidence type="ECO:0000256" key="1">
    <source>
        <dbReference type="ARBA" id="ARBA00004141"/>
    </source>
</evidence>